<keyword evidence="5" id="KW-0812">Transmembrane</keyword>
<evidence type="ECO:0000256" key="4">
    <source>
        <dbReference type="ARBA" id="ARBA00022452"/>
    </source>
</evidence>
<dbReference type="Proteomes" id="UP001205357">
    <property type="component" value="Unassembled WGS sequence"/>
</dbReference>
<dbReference type="EMBL" id="JALIGE010000069">
    <property type="protein sequence ID" value="MCS2160521.1"/>
    <property type="molecule type" value="Genomic_DNA"/>
</dbReference>
<keyword evidence="4" id="KW-1134">Transmembrane beta strand</keyword>
<keyword evidence="13" id="KW-1185">Reference proteome</keyword>
<reference evidence="12 13" key="1">
    <citation type="submission" date="2022-04" db="EMBL/GenBank/DDBJ databases">
        <title>Proposal of a three novel species of Scandinavium, Scandinavium hiltneri, Scandinavium manionii, Scandinavium tedordense.</title>
        <authorList>
            <person name="Maddock D.W."/>
            <person name="Brady C.L."/>
            <person name="Denman S."/>
            <person name="Arnold D."/>
        </authorList>
    </citation>
    <scope>NUCLEOTIDE SEQUENCE [LARGE SCALE GENOMIC DNA]</scope>
    <source>
        <strain evidence="12 13">H11S7</strain>
    </source>
</reference>
<feature type="signal peptide" evidence="11">
    <location>
        <begin position="1"/>
        <end position="23"/>
    </location>
</feature>
<dbReference type="CDD" id="cd01346">
    <property type="entry name" value="Maltoporin-like"/>
    <property type="match status" value="1"/>
</dbReference>
<dbReference type="InterPro" id="IPR036998">
    <property type="entry name" value="Porin_LamB_sf"/>
</dbReference>
<dbReference type="PANTHER" id="PTHR38762:SF1">
    <property type="entry name" value="CRYPTIC OUTER MEMBRANE PORIN BGLH-RELATED"/>
    <property type="match status" value="1"/>
</dbReference>
<comment type="subcellular location">
    <subcellularLocation>
        <location evidence="1">Cell outer membrane</location>
        <topology evidence="1">Multi-pass membrane protein</topology>
    </subcellularLocation>
</comment>
<keyword evidence="11" id="KW-0732">Signal</keyword>
<feature type="coiled-coil region" evidence="10">
    <location>
        <begin position="26"/>
        <end position="53"/>
    </location>
</feature>
<evidence type="ECO:0000256" key="5">
    <source>
        <dbReference type="ARBA" id="ARBA00022692"/>
    </source>
</evidence>
<evidence type="ECO:0000256" key="1">
    <source>
        <dbReference type="ARBA" id="ARBA00004571"/>
    </source>
</evidence>
<protein>
    <submittedName>
        <fullName evidence="12">Carbohydrate porin</fullName>
    </submittedName>
</protein>
<keyword evidence="6" id="KW-0406">Ion transport</keyword>
<organism evidence="12 13">
    <name type="scientific">Scandinavium hiltneri</name>
    <dbReference type="NCBI Taxonomy" id="2926519"/>
    <lineage>
        <taxon>Bacteria</taxon>
        <taxon>Pseudomonadati</taxon>
        <taxon>Pseudomonadota</taxon>
        <taxon>Gammaproteobacteria</taxon>
        <taxon>Enterobacterales</taxon>
        <taxon>Enterobacteriaceae</taxon>
        <taxon>Scandinavium</taxon>
    </lineage>
</organism>
<comment type="caution">
    <text evidence="12">The sequence shown here is derived from an EMBL/GenBank/DDBJ whole genome shotgun (WGS) entry which is preliminary data.</text>
</comment>
<evidence type="ECO:0000256" key="9">
    <source>
        <dbReference type="ARBA" id="ARBA00023237"/>
    </source>
</evidence>
<dbReference type="InterPro" id="IPR003192">
    <property type="entry name" value="Porin_LamB"/>
</dbReference>
<accession>A0ABT2DY20</accession>
<sequence length="529" mass="59932">MGRHCLLTTVLLAPMAFPTWVQSATQLSLEQRMELLEKDLRDTKKELQYYKLKQEEDSRKNISSINELSRQTTRPDEVIVTSTAPVSSDASANASSQIAAITMKDLSKFVKEDIGFNYSGYFRSGWGTSSQGSPKSWAIGSLGRLGNEYSNWFDLQISQRVYNEGGKTVHAVVQLDGNVGQQYSAGWFGDNAYNENFLQFSDLYVNTKGFLPFAPDAEFWVGKHQLPMYEIQMLDWKTQRTDGGGGLGVQNMKLGRGMLDVALIREDIDGYNQDLSQSQQLNINTIDMRYKSIPLWDNAELMVNGRYAMANQSDHQHNNEDQNGYYQWKDTWMFGAALKQKFDRGGFNEFSILVANNSLASSFARYSGSSPYTSFNGRYYGEHTGGTALRVVSQGEAYLRGDIIVANALVYSRGEDVYSYETGSHTDFESVRVVVRPAYIWSKFNQTGIEVGYFNQKNKNQFGDAFTEAGYKTTLYHAFKVDTSMLTSRPEIRFYATYIHELNNELDNFSFADEKNDQLAVGAQAEIWW</sequence>
<evidence type="ECO:0000256" key="6">
    <source>
        <dbReference type="ARBA" id="ARBA00023065"/>
    </source>
</evidence>
<evidence type="ECO:0000256" key="2">
    <source>
        <dbReference type="ARBA" id="ARBA00007055"/>
    </source>
</evidence>
<dbReference type="Pfam" id="PF02264">
    <property type="entry name" value="LamB"/>
    <property type="match status" value="1"/>
</dbReference>
<evidence type="ECO:0000256" key="11">
    <source>
        <dbReference type="SAM" id="SignalP"/>
    </source>
</evidence>
<keyword evidence="3" id="KW-0813">Transport</keyword>
<name>A0ABT2DY20_9ENTR</name>
<keyword evidence="10" id="KW-0175">Coiled coil</keyword>
<evidence type="ECO:0000313" key="12">
    <source>
        <dbReference type="EMBL" id="MCS2160521.1"/>
    </source>
</evidence>
<keyword evidence="8" id="KW-0472">Membrane</keyword>
<comment type="similarity">
    <text evidence="2">Belongs to the porin LamB (TC 1.B.3) family.</text>
</comment>
<dbReference type="SUPFAM" id="SSF56935">
    <property type="entry name" value="Porins"/>
    <property type="match status" value="1"/>
</dbReference>
<dbReference type="RefSeq" id="WP_258987251.1">
    <property type="nucleotide sequence ID" value="NZ_JALIGE010000069.1"/>
</dbReference>
<feature type="chain" id="PRO_5046078597" evidence="11">
    <location>
        <begin position="24"/>
        <end position="529"/>
    </location>
</feature>
<evidence type="ECO:0000256" key="10">
    <source>
        <dbReference type="SAM" id="Coils"/>
    </source>
</evidence>
<dbReference type="PANTHER" id="PTHR38762">
    <property type="entry name" value="CRYPTIC OUTER MEMBRANE PORIN BGLH-RELATED"/>
    <property type="match status" value="1"/>
</dbReference>
<keyword evidence="9" id="KW-0998">Cell outer membrane</keyword>
<evidence type="ECO:0000256" key="7">
    <source>
        <dbReference type="ARBA" id="ARBA00023114"/>
    </source>
</evidence>
<proteinExistence type="inferred from homology"/>
<evidence type="ECO:0000256" key="3">
    <source>
        <dbReference type="ARBA" id="ARBA00022448"/>
    </source>
</evidence>
<keyword evidence="7" id="KW-0626">Porin</keyword>
<gene>
    <name evidence="12" type="ORF">MUU47_05155</name>
</gene>
<dbReference type="Gene3D" id="2.40.170.10">
    <property type="entry name" value="Porin, LamB type"/>
    <property type="match status" value="1"/>
</dbReference>
<evidence type="ECO:0000313" key="13">
    <source>
        <dbReference type="Proteomes" id="UP001205357"/>
    </source>
</evidence>
<evidence type="ECO:0000256" key="8">
    <source>
        <dbReference type="ARBA" id="ARBA00023136"/>
    </source>
</evidence>
<dbReference type="InterPro" id="IPR050286">
    <property type="entry name" value="G_neg_Bact_CarbUptk_Porin"/>
</dbReference>